<reference evidence="1" key="1">
    <citation type="submission" date="2020-07" db="EMBL/GenBank/DDBJ databases">
        <authorList>
            <person name="Nazaruddin N."/>
        </authorList>
    </citation>
    <scope>NUCLEOTIDE SEQUENCE</scope>
</reference>
<dbReference type="AlphaFoldDB" id="A0A6V7HKE3"/>
<name>A0A6V7HKE3_9HYME</name>
<feature type="non-terminal residue" evidence="1">
    <location>
        <position position="59"/>
    </location>
</feature>
<proteinExistence type="predicted"/>
<evidence type="ECO:0000313" key="2">
    <source>
        <dbReference type="Proteomes" id="UP000752696"/>
    </source>
</evidence>
<gene>
    <name evidence="1" type="ORF">MHI_LOCUS861709</name>
</gene>
<comment type="caution">
    <text evidence="1">The sequence shown here is derived from an EMBL/GenBank/DDBJ whole genome shotgun (WGS) entry which is preliminary data.</text>
</comment>
<dbReference type="EMBL" id="CAJDYZ010011453">
    <property type="protein sequence ID" value="CAD1479491.1"/>
    <property type="molecule type" value="Genomic_DNA"/>
</dbReference>
<dbReference type="Proteomes" id="UP000752696">
    <property type="component" value="Unassembled WGS sequence"/>
</dbReference>
<organism evidence="1 2">
    <name type="scientific">Heterotrigona itama</name>
    <dbReference type="NCBI Taxonomy" id="395501"/>
    <lineage>
        <taxon>Eukaryota</taxon>
        <taxon>Metazoa</taxon>
        <taxon>Ecdysozoa</taxon>
        <taxon>Arthropoda</taxon>
        <taxon>Hexapoda</taxon>
        <taxon>Insecta</taxon>
        <taxon>Pterygota</taxon>
        <taxon>Neoptera</taxon>
        <taxon>Endopterygota</taxon>
        <taxon>Hymenoptera</taxon>
        <taxon>Apocrita</taxon>
        <taxon>Aculeata</taxon>
        <taxon>Apoidea</taxon>
        <taxon>Anthophila</taxon>
        <taxon>Apidae</taxon>
        <taxon>Heterotrigona</taxon>
    </lineage>
</organism>
<evidence type="ECO:0000313" key="1">
    <source>
        <dbReference type="EMBL" id="CAD1479491.1"/>
    </source>
</evidence>
<protein>
    <submittedName>
        <fullName evidence="1">Uncharacterized protein</fullName>
    </submittedName>
</protein>
<keyword evidence="2" id="KW-1185">Reference proteome</keyword>
<sequence length="59" mass="6406">MLVGNFSHSTRRSKGQGYRMDGCAPVTVVFPRKPMENAGKPSGRGRLAPVLEPSICFLT</sequence>
<accession>A0A6V7HKE3</accession>